<sequence length="53" mass="6284">MNQEELTILNIGENLDNIMNLDPRGYRVCRILYSAAREYTKEPLVMNSFRYSQ</sequence>
<dbReference type="KEGG" id="cpas:Clopa_4868"/>
<accession>R4KAG6</accession>
<dbReference type="AlphaFoldDB" id="R4KAG6"/>
<dbReference type="HOGENOM" id="CLU_3060226_0_0_9"/>
<gene>
    <name evidence="1" type="ORF">Clopa_4868</name>
</gene>
<dbReference type="Proteomes" id="UP000013523">
    <property type="component" value="Chromosome"/>
</dbReference>
<organism evidence="1 2">
    <name type="scientific">Clostridium pasteurianum BC1</name>
    <dbReference type="NCBI Taxonomy" id="86416"/>
    <lineage>
        <taxon>Bacteria</taxon>
        <taxon>Bacillati</taxon>
        <taxon>Bacillota</taxon>
        <taxon>Clostridia</taxon>
        <taxon>Eubacteriales</taxon>
        <taxon>Clostridiaceae</taxon>
        <taxon>Clostridium</taxon>
    </lineage>
</organism>
<dbReference type="RefSeq" id="WP_015617809.1">
    <property type="nucleotide sequence ID" value="NC_021182.1"/>
</dbReference>
<protein>
    <submittedName>
        <fullName evidence="1">Uncharacterized protein</fullName>
    </submittedName>
</protein>
<dbReference type="EMBL" id="CP003261">
    <property type="protein sequence ID" value="AGK99543.1"/>
    <property type="molecule type" value="Genomic_DNA"/>
</dbReference>
<keyword evidence="2" id="KW-1185">Reference proteome</keyword>
<name>R4KAG6_CLOPA</name>
<reference evidence="1 2" key="1">
    <citation type="submission" date="2012-01" db="EMBL/GenBank/DDBJ databases">
        <title>Complete sequence of chromosome of Clostridium pasteurianum BC1.</title>
        <authorList>
            <consortium name="US DOE Joint Genome Institute"/>
            <person name="Lucas S."/>
            <person name="Han J."/>
            <person name="Lapidus A."/>
            <person name="Cheng J.-F."/>
            <person name="Goodwin L."/>
            <person name="Pitluck S."/>
            <person name="Peters L."/>
            <person name="Mikhailova N."/>
            <person name="Teshima H."/>
            <person name="Detter J.C."/>
            <person name="Han C."/>
            <person name="Tapia R."/>
            <person name="Land M."/>
            <person name="Hauser L."/>
            <person name="Kyrpides N."/>
            <person name="Ivanova N."/>
            <person name="Pagani I."/>
            <person name="Dunn J."/>
            <person name="Taghavi S."/>
            <person name="Francis A."/>
            <person name="van der Lelie D."/>
            <person name="Woyke T."/>
        </authorList>
    </citation>
    <scope>NUCLEOTIDE SEQUENCE [LARGE SCALE GENOMIC DNA]</scope>
    <source>
        <strain evidence="1 2">BC1</strain>
    </source>
</reference>
<evidence type="ECO:0000313" key="2">
    <source>
        <dbReference type="Proteomes" id="UP000013523"/>
    </source>
</evidence>
<dbReference type="OrthoDB" id="1668885at2"/>
<evidence type="ECO:0000313" key="1">
    <source>
        <dbReference type="EMBL" id="AGK99543.1"/>
    </source>
</evidence>
<proteinExistence type="predicted"/>
<dbReference type="PATRIC" id="fig|86416.3.peg.4856"/>
<dbReference type="STRING" id="86416.Clopa_4868"/>